<evidence type="ECO:0000256" key="5">
    <source>
        <dbReference type="ARBA" id="ARBA00005884"/>
    </source>
</evidence>
<evidence type="ECO:0000256" key="14">
    <source>
        <dbReference type="SAM" id="Phobius"/>
    </source>
</evidence>
<evidence type="ECO:0000256" key="12">
    <source>
        <dbReference type="ARBA" id="ARBA00022833"/>
    </source>
</evidence>
<accession>A0ABQ8ADG8</accession>
<keyword evidence="14" id="KW-0472">Membrane</keyword>
<comment type="pathway">
    <text evidence="4">Protein modification; protein ubiquitination.</text>
</comment>
<evidence type="ECO:0000256" key="9">
    <source>
        <dbReference type="ARBA" id="ARBA00022737"/>
    </source>
</evidence>
<dbReference type="InterPro" id="IPR031127">
    <property type="entry name" value="E3_UB_ligase_RBR"/>
</dbReference>
<dbReference type="CDD" id="cd22582">
    <property type="entry name" value="BRcat_RBR_unk"/>
    <property type="match status" value="1"/>
</dbReference>
<keyword evidence="14" id="KW-0812">Transmembrane</keyword>
<dbReference type="InterPro" id="IPR002867">
    <property type="entry name" value="IBR_dom"/>
</dbReference>
<evidence type="ECO:0000256" key="1">
    <source>
        <dbReference type="ARBA" id="ARBA00001798"/>
    </source>
</evidence>
<dbReference type="InterPro" id="IPR018957">
    <property type="entry name" value="Znf_C3HC4_RING-type"/>
</dbReference>
<evidence type="ECO:0000256" key="6">
    <source>
        <dbReference type="ARBA" id="ARBA00012251"/>
    </source>
</evidence>
<feature type="domain" description="RING-type" evidence="16">
    <location>
        <begin position="30"/>
        <end position="243"/>
    </location>
</feature>
<comment type="function">
    <text evidence="3">Might act as an E3 ubiquitin-protein ligase, or as part of E3 complex, which accepts ubiquitin from specific E2 ubiquitin-conjugating enzymes and then transfers it to substrates.</text>
</comment>
<evidence type="ECO:0000256" key="13">
    <source>
        <dbReference type="PROSITE-ProRule" id="PRU00175"/>
    </source>
</evidence>
<evidence type="ECO:0000259" key="15">
    <source>
        <dbReference type="PROSITE" id="PS50089"/>
    </source>
</evidence>
<comment type="catalytic activity">
    <reaction evidence="1">
        <text>[E2 ubiquitin-conjugating enzyme]-S-ubiquitinyl-L-cysteine + [acceptor protein]-L-lysine = [E2 ubiquitin-conjugating enzyme]-L-cysteine + [acceptor protein]-N(6)-ubiquitinyl-L-lysine.</text>
        <dbReference type="EC" id="2.3.2.31"/>
    </reaction>
</comment>
<evidence type="ECO:0000256" key="2">
    <source>
        <dbReference type="ARBA" id="ARBA00001947"/>
    </source>
</evidence>
<dbReference type="Gene3D" id="1.20.120.1750">
    <property type="match status" value="1"/>
</dbReference>
<sequence length="286" mass="32657">RGFVKRKFSLPSGIAMEGKVSEVRIDMPLPKETCSICIDDNISAIQMFSVDICGHRFCSECVKRYIEAKLLEGNRLTCPYDGCHLELRYQSCVNLLTDELKKIWKQRIIEDLIPVTERVYCPNPRCSALMSVKELSIIKSTEESGVRRLCVKCREPFCINCKVRWHHDITCDNYKILHPNPVANDTKLEALANKEMWRQCTKCQNMIELSEGCATVQCRCGHTFCYRCGANAGCCPHGHNFYDLRTGRLLYRPWCAALWTLVLLVVTVAGIVASVVCIILHFVRKK</sequence>
<keyword evidence="10 13" id="KW-0863">Zinc-finger</keyword>
<name>A0ABQ8ADG8_BRANA</name>
<dbReference type="InterPro" id="IPR044066">
    <property type="entry name" value="TRIAD_supradom"/>
</dbReference>
<dbReference type="PROSITE" id="PS00518">
    <property type="entry name" value="ZF_RING_1"/>
    <property type="match status" value="1"/>
</dbReference>
<evidence type="ECO:0000259" key="16">
    <source>
        <dbReference type="PROSITE" id="PS51873"/>
    </source>
</evidence>
<dbReference type="PANTHER" id="PTHR11685">
    <property type="entry name" value="RBR FAMILY RING FINGER AND IBR DOMAIN-CONTAINING"/>
    <property type="match status" value="1"/>
</dbReference>
<comment type="similarity">
    <text evidence="5">Belongs to the RBR family. Ariadne subfamily.</text>
</comment>
<dbReference type="PROSITE" id="PS50089">
    <property type="entry name" value="ZF_RING_2"/>
    <property type="match status" value="2"/>
</dbReference>
<evidence type="ECO:0000313" key="17">
    <source>
        <dbReference type="EMBL" id="KAH0890166.1"/>
    </source>
</evidence>
<keyword evidence="7" id="KW-0808">Transferase</keyword>
<feature type="transmembrane region" description="Helical" evidence="14">
    <location>
        <begin position="256"/>
        <end position="283"/>
    </location>
</feature>
<keyword evidence="14" id="KW-1133">Transmembrane helix</keyword>
<evidence type="ECO:0000313" key="18">
    <source>
        <dbReference type="Proteomes" id="UP000824890"/>
    </source>
</evidence>
<proteinExistence type="inferred from homology"/>
<dbReference type="Proteomes" id="UP000824890">
    <property type="component" value="Unassembled WGS sequence"/>
</dbReference>
<keyword evidence="18" id="KW-1185">Reference proteome</keyword>
<dbReference type="InterPro" id="IPR017907">
    <property type="entry name" value="Znf_RING_CS"/>
</dbReference>
<dbReference type="SMART" id="SM00184">
    <property type="entry name" value="RING"/>
    <property type="match status" value="2"/>
</dbReference>
<evidence type="ECO:0000256" key="3">
    <source>
        <dbReference type="ARBA" id="ARBA00003976"/>
    </source>
</evidence>
<dbReference type="EC" id="2.3.2.31" evidence="6"/>
<keyword evidence="9" id="KW-0677">Repeat</keyword>
<keyword evidence="12" id="KW-0862">Zinc</keyword>
<evidence type="ECO:0000256" key="10">
    <source>
        <dbReference type="ARBA" id="ARBA00022771"/>
    </source>
</evidence>
<reference evidence="17 18" key="1">
    <citation type="submission" date="2021-05" db="EMBL/GenBank/DDBJ databases">
        <title>Genome Assembly of Synthetic Allotetraploid Brassica napus Reveals Homoeologous Exchanges between Subgenomes.</title>
        <authorList>
            <person name="Davis J.T."/>
        </authorList>
    </citation>
    <scope>NUCLEOTIDE SEQUENCE [LARGE SCALE GENOMIC DNA]</scope>
    <source>
        <strain evidence="18">cv. Da-Ae</strain>
        <tissue evidence="17">Seedling</tissue>
    </source>
</reference>
<evidence type="ECO:0000256" key="4">
    <source>
        <dbReference type="ARBA" id="ARBA00004906"/>
    </source>
</evidence>
<dbReference type="InterPro" id="IPR013083">
    <property type="entry name" value="Znf_RING/FYVE/PHD"/>
</dbReference>
<organism evidence="17 18">
    <name type="scientific">Brassica napus</name>
    <name type="common">Rape</name>
    <dbReference type="NCBI Taxonomy" id="3708"/>
    <lineage>
        <taxon>Eukaryota</taxon>
        <taxon>Viridiplantae</taxon>
        <taxon>Streptophyta</taxon>
        <taxon>Embryophyta</taxon>
        <taxon>Tracheophyta</taxon>
        <taxon>Spermatophyta</taxon>
        <taxon>Magnoliopsida</taxon>
        <taxon>eudicotyledons</taxon>
        <taxon>Gunneridae</taxon>
        <taxon>Pentapetalae</taxon>
        <taxon>rosids</taxon>
        <taxon>malvids</taxon>
        <taxon>Brassicales</taxon>
        <taxon>Brassicaceae</taxon>
        <taxon>Brassiceae</taxon>
        <taxon>Brassica</taxon>
    </lineage>
</organism>
<evidence type="ECO:0000256" key="7">
    <source>
        <dbReference type="ARBA" id="ARBA00022679"/>
    </source>
</evidence>
<evidence type="ECO:0000256" key="8">
    <source>
        <dbReference type="ARBA" id="ARBA00022723"/>
    </source>
</evidence>
<comment type="caution">
    <text evidence="17">The sequence shown here is derived from an EMBL/GenBank/DDBJ whole genome shotgun (WGS) entry which is preliminary data.</text>
</comment>
<feature type="non-terminal residue" evidence="17">
    <location>
        <position position="1"/>
    </location>
</feature>
<dbReference type="CDD" id="cd22584">
    <property type="entry name" value="Rcat_RBR_unk"/>
    <property type="match status" value="1"/>
</dbReference>
<comment type="cofactor">
    <cofactor evidence="2">
        <name>Zn(2+)</name>
        <dbReference type="ChEBI" id="CHEBI:29105"/>
    </cofactor>
</comment>
<dbReference type="SUPFAM" id="SSF57850">
    <property type="entry name" value="RING/U-box"/>
    <property type="match status" value="3"/>
</dbReference>
<gene>
    <name evidence="17" type="ORF">HID58_052595</name>
</gene>
<keyword evidence="11" id="KW-0833">Ubl conjugation pathway</keyword>
<feature type="domain" description="RING-type" evidence="15">
    <location>
        <begin position="34"/>
        <end position="81"/>
    </location>
</feature>
<dbReference type="Pfam" id="PF01485">
    <property type="entry name" value="IBR"/>
    <property type="match status" value="2"/>
</dbReference>
<dbReference type="PROSITE" id="PS51873">
    <property type="entry name" value="TRIAD"/>
    <property type="match status" value="1"/>
</dbReference>
<dbReference type="Gene3D" id="3.30.40.10">
    <property type="entry name" value="Zinc/RING finger domain, C3HC4 (zinc finger)"/>
    <property type="match status" value="1"/>
</dbReference>
<feature type="domain" description="RING-type" evidence="15">
    <location>
        <begin position="200"/>
        <end position="236"/>
    </location>
</feature>
<dbReference type="SMART" id="SM00647">
    <property type="entry name" value="IBR"/>
    <property type="match status" value="2"/>
</dbReference>
<dbReference type="Pfam" id="PF00097">
    <property type="entry name" value="zf-C3HC4"/>
    <property type="match status" value="1"/>
</dbReference>
<keyword evidence="8" id="KW-0479">Metal-binding</keyword>
<evidence type="ECO:0000256" key="11">
    <source>
        <dbReference type="ARBA" id="ARBA00022786"/>
    </source>
</evidence>
<dbReference type="EMBL" id="JAGKQM010000013">
    <property type="protein sequence ID" value="KAH0890166.1"/>
    <property type="molecule type" value="Genomic_DNA"/>
</dbReference>
<protein>
    <recommendedName>
        <fullName evidence="6">RBR-type E3 ubiquitin transferase</fullName>
        <ecNumber evidence="6">2.3.2.31</ecNumber>
    </recommendedName>
</protein>
<dbReference type="InterPro" id="IPR001841">
    <property type="entry name" value="Znf_RING"/>
</dbReference>